<evidence type="ECO:0000256" key="19">
    <source>
        <dbReference type="SAM" id="SignalP"/>
    </source>
</evidence>
<dbReference type="InterPro" id="IPR015683">
    <property type="entry name" value="Ionotropic_Glu_rcpt"/>
</dbReference>
<reference evidence="22" key="3">
    <citation type="submission" date="2023-05" db="EMBL/GenBank/DDBJ databases">
        <authorList>
            <person name="Smith C.H."/>
        </authorList>
    </citation>
    <scope>NUCLEOTIDE SEQUENCE</scope>
    <source>
        <strain evidence="22">CHS0354</strain>
        <tissue evidence="22">Mantle</tissue>
    </source>
</reference>
<reference evidence="22" key="1">
    <citation type="journal article" date="2021" name="Genome Biol. Evol.">
        <title>A High-Quality Reference Genome for a Parasitic Bivalve with Doubly Uniparental Inheritance (Bivalvia: Unionida).</title>
        <authorList>
            <person name="Smith C.H."/>
        </authorList>
    </citation>
    <scope>NUCLEOTIDE SEQUENCE</scope>
    <source>
        <strain evidence="22">CHS0354</strain>
    </source>
</reference>
<evidence type="ECO:0000256" key="12">
    <source>
        <dbReference type="ARBA" id="ARBA00023286"/>
    </source>
</evidence>
<evidence type="ECO:0000256" key="4">
    <source>
        <dbReference type="ARBA" id="ARBA00022729"/>
    </source>
</evidence>
<keyword evidence="8 18" id="KW-0472">Membrane</keyword>
<dbReference type="PANTHER" id="PTHR18966">
    <property type="entry name" value="IONOTROPIC GLUTAMATE RECEPTOR"/>
    <property type="match status" value="1"/>
</dbReference>
<feature type="transmembrane region" description="Helical" evidence="18">
    <location>
        <begin position="836"/>
        <end position="856"/>
    </location>
</feature>
<evidence type="ECO:0000256" key="5">
    <source>
        <dbReference type="ARBA" id="ARBA00022989"/>
    </source>
</evidence>
<dbReference type="SMART" id="SM00918">
    <property type="entry name" value="Lig_chan-Glu_bd"/>
    <property type="match status" value="1"/>
</dbReference>
<dbReference type="Pfam" id="PF01094">
    <property type="entry name" value="ANF_receptor"/>
    <property type="match status" value="1"/>
</dbReference>
<dbReference type="CDD" id="cd06380">
    <property type="entry name" value="PBP1_iGluR_AMPA"/>
    <property type="match status" value="1"/>
</dbReference>
<evidence type="ECO:0000256" key="3">
    <source>
        <dbReference type="ARBA" id="ARBA00022692"/>
    </source>
</evidence>
<dbReference type="Proteomes" id="UP001195483">
    <property type="component" value="Unassembled WGS sequence"/>
</dbReference>
<keyword evidence="17" id="KW-1015">Disulfide bond</keyword>
<evidence type="ECO:0000256" key="10">
    <source>
        <dbReference type="ARBA" id="ARBA00023180"/>
    </source>
</evidence>
<evidence type="ECO:0000256" key="13">
    <source>
        <dbReference type="ARBA" id="ARBA00023303"/>
    </source>
</evidence>
<keyword evidence="12" id="KW-1071">Ligand-gated ion channel</keyword>
<keyword evidence="13" id="KW-0407">Ion channel</keyword>
<dbReference type="InterPro" id="IPR019594">
    <property type="entry name" value="Glu/Gly-bd"/>
</dbReference>
<evidence type="ECO:0000256" key="6">
    <source>
        <dbReference type="ARBA" id="ARBA00023018"/>
    </source>
</evidence>
<evidence type="ECO:0000256" key="15">
    <source>
        <dbReference type="PIRSR" id="PIRSR601508-1"/>
    </source>
</evidence>
<evidence type="ECO:0000313" key="22">
    <source>
        <dbReference type="EMBL" id="KAK3606416.1"/>
    </source>
</evidence>
<feature type="transmembrane region" description="Helical" evidence="18">
    <location>
        <begin position="576"/>
        <end position="595"/>
    </location>
</feature>
<keyword evidence="6" id="KW-0770">Synapse</keyword>
<evidence type="ECO:0000259" key="21">
    <source>
        <dbReference type="SMART" id="SM00918"/>
    </source>
</evidence>
<organism evidence="22 23">
    <name type="scientific">Potamilus streckersoni</name>
    <dbReference type="NCBI Taxonomy" id="2493646"/>
    <lineage>
        <taxon>Eukaryota</taxon>
        <taxon>Metazoa</taxon>
        <taxon>Spiralia</taxon>
        <taxon>Lophotrochozoa</taxon>
        <taxon>Mollusca</taxon>
        <taxon>Bivalvia</taxon>
        <taxon>Autobranchia</taxon>
        <taxon>Heteroconchia</taxon>
        <taxon>Palaeoheterodonta</taxon>
        <taxon>Unionida</taxon>
        <taxon>Unionoidea</taxon>
        <taxon>Unionidae</taxon>
        <taxon>Ambleminae</taxon>
        <taxon>Lampsilini</taxon>
        <taxon>Potamilus</taxon>
    </lineage>
</organism>
<feature type="binding site" evidence="15">
    <location>
        <position position="750"/>
    </location>
    <ligand>
        <name>L-glutamate</name>
        <dbReference type="ChEBI" id="CHEBI:29985"/>
    </ligand>
</feature>
<evidence type="ECO:0000256" key="9">
    <source>
        <dbReference type="ARBA" id="ARBA00023170"/>
    </source>
</evidence>
<evidence type="ECO:0000256" key="8">
    <source>
        <dbReference type="ARBA" id="ARBA00023136"/>
    </source>
</evidence>
<evidence type="ECO:0000256" key="2">
    <source>
        <dbReference type="ARBA" id="ARBA00022475"/>
    </source>
</evidence>
<evidence type="ECO:0000256" key="11">
    <source>
        <dbReference type="ARBA" id="ARBA00023257"/>
    </source>
</evidence>
<dbReference type="Pfam" id="PF10613">
    <property type="entry name" value="Lig_chan-Glu_bd"/>
    <property type="match status" value="1"/>
</dbReference>
<dbReference type="Pfam" id="PF00060">
    <property type="entry name" value="Lig_chan"/>
    <property type="match status" value="1"/>
</dbReference>
<dbReference type="SUPFAM" id="SSF53850">
    <property type="entry name" value="Periplasmic binding protein-like II"/>
    <property type="match status" value="1"/>
</dbReference>
<feature type="domain" description="Ionotropic glutamate receptor C-terminal" evidence="20">
    <location>
        <begin position="447"/>
        <end position="814"/>
    </location>
</feature>
<dbReference type="GO" id="GO:0015276">
    <property type="term" value="F:ligand-gated monoatomic ion channel activity"/>
    <property type="evidence" value="ECO:0007669"/>
    <property type="project" value="InterPro"/>
</dbReference>
<dbReference type="InterPro" id="IPR028082">
    <property type="entry name" value="Peripla_BP_I"/>
</dbReference>
<feature type="binding site" evidence="15">
    <location>
        <position position="530"/>
    </location>
    <ligand>
        <name>L-glutamate</name>
        <dbReference type="ChEBI" id="CHEBI:29985"/>
    </ligand>
</feature>
<keyword evidence="5 18" id="KW-1133">Transmembrane helix</keyword>
<dbReference type="PRINTS" id="PR00177">
    <property type="entry name" value="NMDARECEPTOR"/>
</dbReference>
<dbReference type="FunFam" id="3.40.190.10:FF:000060">
    <property type="entry name" value="Glutamate receptor ionotropic, kainate 1"/>
    <property type="match status" value="1"/>
</dbReference>
<keyword evidence="23" id="KW-1185">Reference proteome</keyword>
<keyword evidence="2" id="KW-1003">Cell membrane</keyword>
<evidence type="ECO:0000256" key="16">
    <source>
        <dbReference type="PIRSR" id="PIRSR601508-2"/>
    </source>
</evidence>
<protein>
    <recommendedName>
        <fullName evidence="24">Glutamate receptor</fullName>
    </recommendedName>
</protein>
<feature type="signal peptide" evidence="19">
    <location>
        <begin position="1"/>
        <end position="24"/>
    </location>
</feature>
<evidence type="ECO:0000256" key="18">
    <source>
        <dbReference type="SAM" id="Phobius"/>
    </source>
</evidence>
<sequence length="933" mass="106606">MMHIGPLMCIIFTAFSSLVGIVSNIDMKGLIIPIGAIFETDDEQILSAFRYAQTNYNAHFNQFALVSYTDTVDVTDSFQMVSAICNRMKSGVFLFYGVTDIRSRNIIRDFTRTFHMPYLSPSTAPLEIKPQQNFEIHMKPDYSLAIIDMIEYFGWPRMHYLYDSDDGLNRLQMVLAALRNTREGDYSSQITVIARRLYNVENAHDELRQMDRMVMDDEKVFVFDLSSERAYRSILKQIPEVGMNKEGYHYLVATLDFINLDMQRYLHGGVNITGFQLLNFENPALRKFIRTWNMLDPYTYPGAGKTKLTYEAALAVDVIDVITRSLRNMVAENPKIFQSTFRRKEVYNYNRTQGIPCNTKPPVPWMHGNTIMDEIKELDFEGLTGRIRFDENGFRKDYELNVFTVGLDTGPFKIGTWDPVNHYKGLYDQNDEDEDNFFNVSQTNRPKIISTILSSPFLMLKEAKDGQPLVGNNRFEGYTVDLTKEVADIVRFDYEFQLVKDDEYGRYINNTWTGMIGEVYRREADMAIGPITITYEREAFVDFSKPFMNVGISIMIKKPEIQKPGVFSFMEPLSPKIWICILCAYIGVSVGLFLVSRFSPYEWEKGSGDEVMENQFNILNALWFSVGALMLQGSDACPRSFSGRIIGTVWWFFVLIIISSYTANLAAFLTIERMHTPIESADDLAKQTEIKYGTIKSGTTMKFFEESKVQTYRQMWNFMSAENPSVFVKDVKEGVDRVKSSKGKYAFLLESSANEFYNNREPCDTMKVGPNLNSKGLGIATTPDSPIKAQMNLAVLELTEDGTLHKLKTKWWKDKGQCAGNPGDASSKRELSLSNVAGIFYILIAGLVFAVILASFEFICEKSKMYEKVSYMTATETVTTLVMTPTSEKENGGPEGMPHSYNTTENQQATFSYKPQPAIGFEHFMREMDHTEL</sequence>
<feature type="binding site" evidence="15">
    <location>
        <position position="532"/>
    </location>
    <ligand>
        <name>L-glutamate</name>
        <dbReference type="ChEBI" id="CHEBI:29985"/>
    </ligand>
</feature>
<evidence type="ECO:0000313" key="23">
    <source>
        <dbReference type="Proteomes" id="UP001195483"/>
    </source>
</evidence>
<dbReference type="FunFam" id="3.40.190.10:FF:000024">
    <property type="entry name" value="Glutamate receptor, ionotropic, delta 1"/>
    <property type="match status" value="1"/>
</dbReference>
<feature type="domain" description="Ionotropic glutamate receptor L-glutamate and glycine-binding" evidence="21">
    <location>
        <begin position="456"/>
        <end position="521"/>
    </location>
</feature>
<dbReference type="SMART" id="SM00079">
    <property type="entry name" value="PBPe"/>
    <property type="match status" value="1"/>
</dbReference>
<comment type="caution">
    <text evidence="22">The sequence shown here is derived from an EMBL/GenBank/DDBJ whole genome shotgun (WGS) entry which is preliminary data.</text>
</comment>
<comment type="subcellular location">
    <subcellularLocation>
        <location evidence="14">Postsynaptic cell membrane</location>
        <topology evidence="14">Multi-pass membrane protein</topology>
    </subcellularLocation>
</comment>
<dbReference type="AlphaFoldDB" id="A0AAE0TA36"/>
<feature type="binding site" evidence="15">
    <location>
        <position position="700"/>
    </location>
    <ligand>
        <name>L-glutamate</name>
        <dbReference type="ChEBI" id="CHEBI:29985"/>
    </ligand>
</feature>
<name>A0AAE0TA36_9BIVA</name>
<dbReference type="InterPro" id="IPR001508">
    <property type="entry name" value="Iono_Glu_rcpt_met"/>
</dbReference>
<dbReference type="GO" id="GO:0045211">
    <property type="term" value="C:postsynaptic membrane"/>
    <property type="evidence" value="ECO:0007669"/>
    <property type="project" value="UniProtKB-SubCell"/>
</dbReference>
<keyword evidence="4 19" id="KW-0732">Signal</keyword>
<feature type="chain" id="PRO_5042285570" description="Glutamate receptor" evidence="19">
    <location>
        <begin position="25"/>
        <end position="933"/>
    </location>
</feature>
<dbReference type="SUPFAM" id="SSF53822">
    <property type="entry name" value="Periplasmic binding protein-like I"/>
    <property type="match status" value="1"/>
</dbReference>
<dbReference type="InterPro" id="IPR001320">
    <property type="entry name" value="Iontro_rcpt_C"/>
</dbReference>
<dbReference type="EMBL" id="JAEAOA010002352">
    <property type="protein sequence ID" value="KAK3606416.1"/>
    <property type="molecule type" value="Genomic_DNA"/>
</dbReference>
<reference evidence="22" key="2">
    <citation type="journal article" date="2021" name="Genome Biol. Evol.">
        <title>Developing a high-quality reference genome for a parasitic bivalve with doubly uniparental inheritance (Bivalvia: Unionida).</title>
        <authorList>
            <person name="Smith C.H."/>
        </authorList>
    </citation>
    <scope>NUCLEOTIDE SEQUENCE</scope>
    <source>
        <strain evidence="22">CHS0354</strain>
        <tissue evidence="22">Mantle</tissue>
    </source>
</reference>
<dbReference type="Gene3D" id="3.40.190.10">
    <property type="entry name" value="Periplasmic binding protein-like II"/>
    <property type="match status" value="2"/>
</dbReference>
<feature type="binding site" evidence="15">
    <location>
        <position position="537"/>
    </location>
    <ligand>
        <name>L-glutamate</name>
        <dbReference type="ChEBI" id="CHEBI:29985"/>
    </ligand>
</feature>
<dbReference type="GO" id="GO:0038023">
    <property type="term" value="F:signaling receptor activity"/>
    <property type="evidence" value="ECO:0007669"/>
    <property type="project" value="InterPro"/>
</dbReference>
<evidence type="ECO:0000256" key="7">
    <source>
        <dbReference type="ARBA" id="ARBA00023065"/>
    </source>
</evidence>
<keyword evidence="11" id="KW-0628">Postsynaptic cell membrane</keyword>
<proteinExistence type="predicted"/>
<keyword evidence="1" id="KW-0813">Transport</keyword>
<dbReference type="InterPro" id="IPR001828">
    <property type="entry name" value="ANF_lig-bd_rcpt"/>
</dbReference>
<evidence type="ECO:0000256" key="17">
    <source>
        <dbReference type="PIRSR" id="PIRSR601508-3"/>
    </source>
</evidence>
<accession>A0AAE0TA36</accession>
<feature type="disulfide bond" evidence="17">
    <location>
        <begin position="85"/>
        <end position="357"/>
    </location>
</feature>
<keyword evidence="9" id="KW-0675">Receptor</keyword>
<keyword evidence="3 18" id="KW-0812">Transmembrane</keyword>
<feature type="disulfide bond" evidence="17">
    <location>
        <begin position="763"/>
        <end position="818"/>
    </location>
</feature>
<feature type="transmembrane region" description="Helical" evidence="18">
    <location>
        <begin position="649"/>
        <end position="671"/>
    </location>
</feature>
<keyword evidence="7" id="KW-0406">Ion transport</keyword>
<keyword evidence="10" id="KW-0325">Glycoprotein</keyword>
<feature type="site" description="Crucial to convey clamshell closure to channel opening" evidence="16">
    <location>
        <position position="678"/>
    </location>
</feature>
<evidence type="ECO:0008006" key="24">
    <source>
        <dbReference type="Google" id="ProtNLM"/>
    </source>
</evidence>
<evidence type="ECO:0000256" key="1">
    <source>
        <dbReference type="ARBA" id="ARBA00022448"/>
    </source>
</evidence>
<dbReference type="FunFam" id="1.10.287.70:FF:000067">
    <property type="entry name" value="glutamate receptor 2 isoform X1"/>
    <property type="match status" value="1"/>
</dbReference>
<evidence type="ECO:0000256" key="14">
    <source>
        <dbReference type="ARBA" id="ARBA00034104"/>
    </source>
</evidence>
<dbReference type="SUPFAM" id="SSF81324">
    <property type="entry name" value="Voltage-gated potassium channels"/>
    <property type="match status" value="1"/>
</dbReference>
<evidence type="ECO:0000259" key="20">
    <source>
        <dbReference type="SMART" id="SM00079"/>
    </source>
</evidence>
<dbReference type="Gene3D" id="3.40.50.2300">
    <property type="match status" value="2"/>
</dbReference>
<dbReference type="Gene3D" id="1.10.287.70">
    <property type="match status" value="1"/>
</dbReference>
<gene>
    <name evidence="22" type="ORF">CHS0354_042068</name>
</gene>